<protein>
    <submittedName>
        <fullName evidence="4">Uncharacterized protein</fullName>
    </submittedName>
</protein>
<dbReference type="AlphaFoldDB" id="A0A6I4SXE0"/>
<keyword evidence="5" id="KW-1185">Reference proteome</keyword>
<dbReference type="EMBL" id="WTYM01000044">
    <property type="protein sequence ID" value="MXO60108.1"/>
    <property type="molecule type" value="Genomic_DNA"/>
</dbReference>
<accession>A0A6I4SXE0</accession>
<feature type="region of interest" description="Disordered" evidence="1">
    <location>
        <begin position="329"/>
        <end position="352"/>
    </location>
</feature>
<feature type="compositionally biased region" description="Low complexity" evidence="1">
    <location>
        <begin position="329"/>
        <end position="342"/>
    </location>
</feature>
<keyword evidence="3" id="KW-0732">Signal</keyword>
<dbReference type="OrthoDB" id="7429222at2"/>
<feature type="compositionally biased region" description="Low complexity" evidence="1">
    <location>
        <begin position="87"/>
        <end position="130"/>
    </location>
</feature>
<organism evidence="4 5">
    <name type="scientific">Croceibacterium salegens</name>
    <dbReference type="NCBI Taxonomy" id="1737568"/>
    <lineage>
        <taxon>Bacteria</taxon>
        <taxon>Pseudomonadati</taxon>
        <taxon>Pseudomonadota</taxon>
        <taxon>Alphaproteobacteria</taxon>
        <taxon>Sphingomonadales</taxon>
        <taxon>Erythrobacteraceae</taxon>
        <taxon>Croceibacterium</taxon>
    </lineage>
</organism>
<dbReference type="RefSeq" id="WP_159795330.1">
    <property type="nucleotide sequence ID" value="NZ_WTYM01000044.1"/>
</dbReference>
<keyword evidence="2" id="KW-0472">Membrane</keyword>
<feature type="compositionally biased region" description="Low complexity" evidence="1">
    <location>
        <begin position="58"/>
        <end position="70"/>
    </location>
</feature>
<feature type="region of interest" description="Disordered" evidence="1">
    <location>
        <begin position="31"/>
        <end position="130"/>
    </location>
</feature>
<evidence type="ECO:0000256" key="1">
    <source>
        <dbReference type="SAM" id="MobiDB-lite"/>
    </source>
</evidence>
<proteinExistence type="predicted"/>
<reference evidence="4 5" key="1">
    <citation type="submission" date="2019-12" db="EMBL/GenBank/DDBJ databases">
        <title>Genomic-based taxomic classification of the family Erythrobacteraceae.</title>
        <authorList>
            <person name="Xu L."/>
        </authorList>
    </citation>
    <scope>NUCLEOTIDE SEQUENCE [LARGE SCALE GENOMIC DNA]</scope>
    <source>
        <strain evidence="4 5">MCCC 1K01500</strain>
    </source>
</reference>
<evidence type="ECO:0000313" key="5">
    <source>
        <dbReference type="Proteomes" id="UP000433652"/>
    </source>
</evidence>
<gene>
    <name evidence="4" type="ORF">GRI89_11220</name>
</gene>
<comment type="caution">
    <text evidence="4">The sequence shown here is derived from an EMBL/GenBank/DDBJ whole genome shotgun (WGS) entry which is preliminary data.</text>
</comment>
<sequence length="352" mass="36779">MRNQNRTPFSATTAIAAALALTVAPALAQDASTPTLDGPIVNSAPVAAPSPAAPDPAAPAYTAPVTTVSPSQPAPTTTSVPVVQDVPAAPEPTVEEAAPAPQAATPAPKKAAPAPRPSPSASLAAPVAPESKPVDLAEPVAVAPLAQDAFAQPEPAAPPAQMAPTPEQARDVTAILAMALAGLIAIAVAVLLAMAFRRRKRTAQDRRAVIVPNKPVPYREVSPPSVATPMSRAAAAPVIVERPAPVYHPESESTGAAVALPREVPATFEERDALIRRMVDARPDKANPFTNRRARRRRARLILQSIGRKFENARPWIDFSQYPQIWPSQAPTARSARPSPATNVDTRILEPA</sequence>
<dbReference type="Proteomes" id="UP000433652">
    <property type="component" value="Unassembled WGS sequence"/>
</dbReference>
<feature type="transmembrane region" description="Helical" evidence="2">
    <location>
        <begin position="174"/>
        <end position="196"/>
    </location>
</feature>
<keyword evidence="2" id="KW-1133">Transmembrane helix</keyword>
<feature type="signal peptide" evidence="3">
    <location>
        <begin position="1"/>
        <end position="28"/>
    </location>
</feature>
<keyword evidence="2" id="KW-0812">Transmembrane</keyword>
<evidence type="ECO:0000256" key="2">
    <source>
        <dbReference type="SAM" id="Phobius"/>
    </source>
</evidence>
<name>A0A6I4SXE0_9SPHN</name>
<feature type="chain" id="PRO_5026068325" evidence="3">
    <location>
        <begin position="29"/>
        <end position="352"/>
    </location>
</feature>
<evidence type="ECO:0000256" key="3">
    <source>
        <dbReference type="SAM" id="SignalP"/>
    </source>
</evidence>
<evidence type="ECO:0000313" key="4">
    <source>
        <dbReference type="EMBL" id="MXO60108.1"/>
    </source>
</evidence>